<dbReference type="Pfam" id="PF02517">
    <property type="entry name" value="Rce1-like"/>
    <property type="match status" value="1"/>
</dbReference>
<comment type="caution">
    <text evidence="3">The sequence shown here is derived from an EMBL/GenBank/DDBJ whole genome shotgun (WGS) entry which is preliminary data.</text>
</comment>
<feature type="transmembrane region" description="Helical" evidence="1">
    <location>
        <begin position="155"/>
        <end position="175"/>
    </location>
</feature>
<keyword evidence="4" id="KW-1185">Reference proteome</keyword>
<dbReference type="OrthoDB" id="193898at2"/>
<dbReference type="PANTHER" id="PTHR39430:SF1">
    <property type="entry name" value="PROTEASE"/>
    <property type="match status" value="1"/>
</dbReference>
<keyword evidence="1" id="KW-1133">Transmembrane helix</keyword>
<reference evidence="3 4" key="1">
    <citation type="journal article" date="2014" name="ISME J.">
        <title>Candidatus Competibacter-lineage genomes retrieved from metagenomes reveal functional metabolic diversity.</title>
        <authorList>
            <person name="McIlroy S.J."/>
            <person name="Albertsen M."/>
            <person name="Andresen E.K."/>
            <person name="Saunders A.M."/>
            <person name="Kristiansen R."/>
            <person name="Stokholm-Bjerregaard M."/>
            <person name="Nielsen K.L."/>
            <person name="Nielsen P.H."/>
        </authorList>
    </citation>
    <scope>NUCLEOTIDE SEQUENCE [LARGE SCALE GENOMIC DNA]</scope>
    <source>
        <strain evidence="3 4">Run_B_J11</strain>
    </source>
</reference>
<dbReference type="InterPro" id="IPR003675">
    <property type="entry name" value="Rce1/LyrA-like_dom"/>
</dbReference>
<feature type="domain" description="CAAX prenyl protease 2/Lysostaphin resistance protein A-like" evidence="2">
    <location>
        <begin position="124"/>
        <end position="217"/>
    </location>
</feature>
<feature type="transmembrane region" description="Helical" evidence="1">
    <location>
        <begin position="256"/>
        <end position="276"/>
    </location>
</feature>
<proteinExistence type="predicted"/>
<feature type="transmembrane region" description="Helical" evidence="1">
    <location>
        <begin position="213"/>
        <end position="231"/>
    </location>
</feature>
<feature type="transmembrane region" description="Helical" evidence="1">
    <location>
        <begin position="181"/>
        <end position="201"/>
    </location>
</feature>
<keyword evidence="1" id="KW-0472">Membrane</keyword>
<evidence type="ECO:0000256" key="1">
    <source>
        <dbReference type="SAM" id="Phobius"/>
    </source>
</evidence>
<feature type="transmembrane region" description="Helical" evidence="1">
    <location>
        <begin position="20"/>
        <end position="42"/>
    </location>
</feature>
<evidence type="ECO:0000313" key="3">
    <source>
        <dbReference type="EMBL" id="CDH43726.1"/>
    </source>
</evidence>
<feature type="transmembrane region" description="Helical" evidence="1">
    <location>
        <begin position="91"/>
        <end position="117"/>
    </location>
</feature>
<dbReference type="EMBL" id="CBTK010000035">
    <property type="protein sequence ID" value="CDH43726.1"/>
    <property type="molecule type" value="Genomic_DNA"/>
</dbReference>
<evidence type="ECO:0000259" key="2">
    <source>
        <dbReference type="Pfam" id="PF02517"/>
    </source>
</evidence>
<name>A0A7U7G921_9GAMM</name>
<feature type="transmembrane region" description="Helical" evidence="1">
    <location>
        <begin position="123"/>
        <end position="143"/>
    </location>
</feature>
<dbReference type="RefSeq" id="WP_034430789.1">
    <property type="nucleotide sequence ID" value="NZ_CBTK010000035.1"/>
</dbReference>
<protein>
    <submittedName>
        <fullName evidence="3">Abortive infection protein</fullName>
    </submittedName>
</protein>
<dbReference type="PANTHER" id="PTHR39430">
    <property type="entry name" value="MEMBRANE-ASSOCIATED PROTEASE-RELATED"/>
    <property type="match status" value="1"/>
</dbReference>
<keyword evidence="1" id="KW-0812">Transmembrane</keyword>
<sequence>MTENTHAKPALWLRVLQFPLVRLILLGPLLFLMMGISNGFWGNTFADSPLIGIAIAALMAALGFAVYIAFVKFIEQRPVSELALPAMGRELGLGLLIGAGLYTLCVLVLMALGVYRIEGINPLALLLPSVAMALSSGVFEELLHRGTIFRNVEELLGSWIALLFSALFFGFRHLSNADGNIVGAIAITIEAGLLLAAAYMLTRRLWLSIGFHIAWNFTQGGIFSGSVSGAFEQPGLFKATIEGPELLTGGKFGMEATIVALLIGATAGLVMLVMAVRRGNIVPPFWQRAG</sequence>
<accession>A0A7U7G921</accession>
<dbReference type="Proteomes" id="UP000019184">
    <property type="component" value="Unassembled WGS sequence"/>
</dbReference>
<dbReference type="GO" id="GO:0004175">
    <property type="term" value="F:endopeptidase activity"/>
    <property type="evidence" value="ECO:0007669"/>
    <property type="project" value="UniProtKB-ARBA"/>
</dbReference>
<dbReference type="AlphaFoldDB" id="A0A7U7G921"/>
<dbReference type="GO" id="GO:0080120">
    <property type="term" value="P:CAAX-box protein maturation"/>
    <property type="evidence" value="ECO:0007669"/>
    <property type="project" value="UniProtKB-ARBA"/>
</dbReference>
<feature type="transmembrane region" description="Helical" evidence="1">
    <location>
        <begin position="48"/>
        <end position="70"/>
    </location>
</feature>
<gene>
    <name evidence="3" type="ORF">BN874_130051</name>
</gene>
<organism evidence="3 4">
    <name type="scientific">Candidatus Contendobacter odensis Run_B_J11</name>
    <dbReference type="NCBI Taxonomy" id="1400861"/>
    <lineage>
        <taxon>Bacteria</taxon>
        <taxon>Pseudomonadati</taxon>
        <taxon>Pseudomonadota</taxon>
        <taxon>Gammaproteobacteria</taxon>
        <taxon>Candidatus Competibacteraceae</taxon>
        <taxon>Candidatus Contendibacter</taxon>
    </lineage>
</organism>
<evidence type="ECO:0000313" key="4">
    <source>
        <dbReference type="Proteomes" id="UP000019184"/>
    </source>
</evidence>